<dbReference type="InterPro" id="IPR025198">
    <property type="entry name" value="PPK_N_dom"/>
</dbReference>
<evidence type="ECO:0000313" key="3">
    <source>
        <dbReference type="Proteomes" id="UP001469749"/>
    </source>
</evidence>
<feature type="domain" description="Polyphosphate kinase N-terminal" evidence="1">
    <location>
        <begin position="9"/>
        <end position="34"/>
    </location>
</feature>
<proteinExistence type="predicted"/>
<comment type="caution">
    <text evidence="2">The sequence shown here is derived from an EMBL/GenBank/DDBJ whole genome shotgun (WGS) entry which is preliminary data.</text>
</comment>
<dbReference type="Pfam" id="PF13089">
    <property type="entry name" value="PP_kinase_N"/>
    <property type="match status" value="1"/>
</dbReference>
<dbReference type="EMBL" id="JBBMEK010000182">
    <property type="protein sequence ID" value="MEQ2365944.1"/>
    <property type="molecule type" value="Genomic_DNA"/>
</dbReference>
<evidence type="ECO:0000313" key="2">
    <source>
        <dbReference type="EMBL" id="MEQ2365944.1"/>
    </source>
</evidence>
<sequence>MSKNTKECYENRELSWLKFNERVLEEAADKNNPLK</sequence>
<keyword evidence="3" id="KW-1185">Reference proteome</keyword>
<reference evidence="2 3" key="1">
    <citation type="submission" date="2024-03" db="EMBL/GenBank/DDBJ databases">
        <title>Human intestinal bacterial collection.</title>
        <authorList>
            <person name="Pauvert C."/>
            <person name="Hitch T.C.A."/>
            <person name="Clavel T."/>
        </authorList>
    </citation>
    <scope>NUCLEOTIDE SEQUENCE [LARGE SCALE GENOMIC DNA]</scope>
    <source>
        <strain evidence="2 3">CLA-AA-H190</strain>
    </source>
</reference>
<protein>
    <recommendedName>
        <fullName evidence="1">Polyphosphate kinase N-terminal domain-containing protein</fullName>
    </recommendedName>
</protein>
<dbReference type="Proteomes" id="UP001469749">
    <property type="component" value="Unassembled WGS sequence"/>
</dbReference>
<dbReference type="SUPFAM" id="SSF140356">
    <property type="entry name" value="PPK N-terminal domain-like"/>
    <property type="match status" value="1"/>
</dbReference>
<gene>
    <name evidence="2" type="ORF">WMO25_12770</name>
</gene>
<organism evidence="2 3">
    <name type="scientific">Coprococcus intestinihominis</name>
    <dbReference type="NCBI Taxonomy" id="3133154"/>
    <lineage>
        <taxon>Bacteria</taxon>
        <taxon>Bacillati</taxon>
        <taxon>Bacillota</taxon>
        <taxon>Clostridia</taxon>
        <taxon>Lachnospirales</taxon>
        <taxon>Lachnospiraceae</taxon>
        <taxon>Coprococcus</taxon>
    </lineage>
</organism>
<dbReference type="Gene3D" id="1.20.58.310">
    <property type="entry name" value="Polyphosphate kinase N-terminal domain"/>
    <property type="match status" value="1"/>
</dbReference>
<dbReference type="RefSeq" id="WP_349085604.1">
    <property type="nucleotide sequence ID" value="NZ_JBBMEK010000182.1"/>
</dbReference>
<dbReference type="InterPro" id="IPR036832">
    <property type="entry name" value="PPK_N_dom_sf"/>
</dbReference>
<accession>A0ABV1B696</accession>
<name>A0ABV1B696_9FIRM</name>
<evidence type="ECO:0000259" key="1">
    <source>
        <dbReference type="Pfam" id="PF13089"/>
    </source>
</evidence>